<gene>
    <name evidence="2" type="ORF">RC62_3522</name>
</gene>
<accession>A0A0Q0SBL0</accession>
<evidence type="ECO:0000313" key="2">
    <source>
        <dbReference type="EMBL" id="KQB42515.1"/>
    </source>
</evidence>
<proteinExistence type="predicted"/>
<protein>
    <submittedName>
        <fullName evidence="2">Uncharacterized protein</fullName>
    </submittedName>
</protein>
<name>A0A0Q0SBL0_9FLAO</name>
<comment type="caution">
    <text evidence="2">The sequence shown here is derived from an EMBL/GenBank/DDBJ whole genome shotgun (WGS) entry which is preliminary data.</text>
</comment>
<sequence length="159" mass="19339">MKKKIFIAVISLIVFYSAYYYWQNRYVELRPVIPAEENYTRQIIFFDNDLYKFAEPNEISPSYYKNIKWILDGSRVDYIEKNGIIYVRNKFLDDMNMVWNYTTRAISTEYFELEKKRDSTHLIYEKKCADLRRKKIESILKTIKTDSIKFHEDHKNKGN</sequence>
<evidence type="ECO:0000256" key="1">
    <source>
        <dbReference type="SAM" id="Phobius"/>
    </source>
</evidence>
<dbReference type="PATRIC" id="fig|362413.3.peg.3446"/>
<feature type="transmembrane region" description="Helical" evidence="1">
    <location>
        <begin position="5"/>
        <end position="22"/>
    </location>
</feature>
<dbReference type="OrthoDB" id="1363165at2"/>
<dbReference type="EMBL" id="JRLF01000006">
    <property type="protein sequence ID" value="KQB42515.1"/>
    <property type="molecule type" value="Genomic_DNA"/>
</dbReference>
<reference evidence="2 3" key="1">
    <citation type="submission" date="2014-09" db="EMBL/GenBank/DDBJ databases">
        <title>Genome sequence of Flavobacterium aquidurense RC62.</title>
        <authorList>
            <person name="Kim J.F."/>
            <person name="Kwak M.-J."/>
        </authorList>
    </citation>
    <scope>NUCLEOTIDE SEQUENCE [LARGE SCALE GENOMIC DNA]</scope>
    <source>
        <strain evidence="2 3">RC62</strain>
    </source>
</reference>
<dbReference type="Proteomes" id="UP000050443">
    <property type="component" value="Unassembled WGS sequence"/>
</dbReference>
<keyword evidence="1" id="KW-0472">Membrane</keyword>
<dbReference type="AlphaFoldDB" id="A0A0Q0SBL0"/>
<organism evidence="2 3">
    <name type="scientific">Flavobacterium aquidurense</name>
    <dbReference type="NCBI Taxonomy" id="362413"/>
    <lineage>
        <taxon>Bacteria</taxon>
        <taxon>Pseudomonadati</taxon>
        <taxon>Bacteroidota</taxon>
        <taxon>Flavobacteriia</taxon>
        <taxon>Flavobacteriales</taxon>
        <taxon>Flavobacteriaceae</taxon>
        <taxon>Flavobacterium</taxon>
    </lineage>
</organism>
<evidence type="ECO:0000313" key="3">
    <source>
        <dbReference type="Proteomes" id="UP000050443"/>
    </source>
</evidence>
<dbReference type="RefSeq" id="WP_055092467.1">
    <property type="nucleotide sequence ID" value="NZ_JRLF01000006.1"/>
</dbReference>
<keyword evidence="1" id="KW-0812">Transmembrane</keyword>
<keyword evidence="1" id="KW-1133">Transmembrane helix</keyword>